<evidence type="ECO:0000256" key="1">
    <source>
        <dbReference type="SAM" id="MobiDB-lite"/>
    </source>
</evidence>
<evidence type="ECO:0000313" key="4">
    <source>
        <dbReference type="Proteomes" id="UP000305067"/>
    </source>
</evidence>
<proteinExistence type="predicted"/>
<protein>
    <recommendedName>
        <fullName evidence="2">WW domain-containing protein</fullName>
    </recommendedName>
</protein>
<sequence length="321" mass="33721">MNEDTRPLPPGWKAQYSPEHGRWYYVNYQATPVTTQWEHPAGMVKAGYPVANQPTTSASGYVDPSYSGGPSTYAVPGMAAAAPGSYGAHHGSGRKHTTSASGAHPAYPMTAPSAPGYGQPHEVVDHASQWGSSHPGLHNAYGQPTPMHHPTHSGRTSDPSSRHNQNFPYHANDANNMSSNAMGSLTNQEAYYPHNSPPNAVPQLTHVFGQPGYTSPAGSSSNHTHGGAPASFAGQPYQQGYSEVQVDYPQTQSQSGYATVQPQGGYGQAQGGYPTGLAQGYSTNAQPLVNQVAGYGQDYSGSSGGTMTGYQNSYSGSGRSR</sequence>
<evidence type="ECO:0000259" key="2">
    <source>
        <dbReference type="PROSITE" id="PS50020"/>
    </source>
</evidence>
<feature type="region of interest" description="Disordered" evidence="1">
    <location>
        <begin position="131"/>
        <end position="167"/>
    </location>
</feature>
<dbReference type="AlphaFoldDB" id="A0A5C3QU67"/>
<dbReference type="InterPro" id="IPR036020">
    <property type="entry name" value="WW_dom_sf"/>
</dbReference>
<dbReference type="SUPFAM" id="SSF51045">
    <property type="entry name" value="WW domain"/>
    <property type="match status" value="1"/>
</dbReference>
<dbReference type="Pfam" id="PF00397">
    <property type="entry name" value="WW"/>
    <property type="match status" value="1"/>
</dbReference>
<accession>A0A5C3QU67</accession>
<dbReference type="InterPro" id="IPR001202">
    <property type="entry name" value="WW_dom"/>
</dbReference>
<feature type="compositionally biased region" description="Polar residues" evidence="1">
    <location>
        <begin position="153"/>
        <end position="167"/>
    </location>
</feature>
<dbReference type="Proteomes" id="UP000305067">
    <property type="component" value="Unassembled WGS sequence"/>
</dbReference>
<dbReference type="Gene3D" id="2.20.70.10">
    <property type="match status" value="1"/>
</dbReference>
<reference evidence="3 4" key="1">
    <citation type="journal article" date="2019" name="Nat. Ecol. Evol.">
        <title>Megaphylogeny resolves global patterns of mushroom evolution.</title>
        <authorList>
            <person name="Varga T."/>
            <person name="Krizsan K."/>
            <person name="Foldi C."/>
            <person name="Dima B."/>
            <person name="Sanchez-Garcia M."/>
            <person name="Sanchez-Ramirez S."/>
            <person name="Szollosi G.J."/>
            <person name="Szarkandi J.G."/>
            <person name="Papp V."/>
            <person name="Albert L."/>
            <person name="Andreopoulos W."/>
            <person name="Angelini C."/>
            <person name="Antonin V."/>
            <person name="Barry K.W."/>
            <person name="Bougher N.L."/>
            <person name="Buchanan P."/>
            <person name="Buyck B."/>
            <person name="Bense V."/>
            <person name="Catcheside P."/>
            <person name="Chovatia M."/>
            <person name="Cooper J."/>
            <person name="Damon W."/>
            <person name="Desjardin D."/>
            <person name="Finy P."/>
            <person name="Geml J."/>
            <person name="Haridas S."/>
            <person name="Hughes K."/>
            <person name="Justo A."/>
            <person name="Karasinski D."/>
            <person name="Kautmanova I."/>
            <person name="Kiss B."/>
            <person name="Kocsube S."/>
            <person name="Kotiranta H."/>
            <person name="LaButti K.M."/>
            <person name="Lechner B.E."/>
            <person name="Liimatainen K."/>
            <person name="Lipzen A."/>
            <person name="Lukacs Z."/>
            <person name="Mihaltcheva S."/>
            <person name="Morgado L.N."/>
            <person name="Niskanen T."/>
            <person name="Noordeloos M.E."/>
            <person name="Ohm R.A."/>
            <person name="Ortiz-Santana B."/>
            <person name="Ovrebo C."/>
            <person name="Racz N."/>
            <person name="Riley R."/>
            <person name="Savchenko A."/>
            <person name="Shiryaev A."/>
            <person name="Soop K."/>
            <person name="Spirin V."/>
            <person name="Szebenyi C."/>
            <person name="Tomsovsky M."/>
            <person name="Tulloss R.E."/>
            <person name="Uehling J."/>
            <person name="Grigoriev I.V."/>
            <person name="Vagvolgyi C."/>
            <person name="Papp T."/>
            <person name="Martin F.M."/>
            <person name="Miettinen O."/>
            <person name="Hibbett D.S."/>
            <person name="Nagy L.G."/>
        </authorList>
    </citation>
    <scope>NUCLEOTIDE SEQUENCE [LARGE SCALE GENOMIC DNA]</scope>
    <source>
        <strain evidence="3 4">CBS 309.79</strain>
    </source>
</reference>
<gene>
    <name evidence="3" type="ORF">BDV98DRAFT_560090</name>
</gene>
<feature type="compositionally biased region" description="Polar residues" evidence="1">
    <location>
        <begin position="212"/>
        <end position="224"/>
    </location>
</feature>
<feature type="domain" description="WW" evidence="2">
    <location>
        <begin position="6"/>
        <end position="42"/>
    </location>
</feature>
<dbReference type="EMBL" id="ML178816">
    <property type="protein sequence ID" value="TFL05462.1"/>
    <property type="molecule type" value="Genomic_DNA"/>
</dbReference>
<feature type="region of interest" description="Disordered" evidence="1">
    <location>
        <begin position="294"/>
        <end position="321"/>
    </location>
</feature>
<organism evidence="3 4">
    <name type="scientific">Pterulicium gracile</name>
    <dbReference type="NCBI Taxonomy" id="1884261"/>
    <lineage>
        <taxon>Eukaryota</taxon>
        <taxon>Fungi</taxon>
        <taxon>Dikarya</taxon>
        <taxon>Basidiomycota</taxon>
        <taxon>Agaricomycotina</taxon>
        <taxon>Agaricomycetes</taxon>
        <taxon>Agaricomycetidae</taxon>
        <taxon>Agaricales</taxon>
        <taxon>Pleurotineae</taxon>
        <taxon>Pterulaceae</taxon>
        <taxon>Pterulicium</taxon>
    </lineage>
</organism>
<dbReference type="PROSITE" id="PS50020">
    <property type="entry name" value="WW_DOMAIN_2"/>
    <property type="match status" value="1"/>
</dbReference>
<feature type="region of interest" description="Disordered" evidence="1">
    <location>
        <begin position="188"/>
        <end position="235"/>
    </location>
</feature>
<keyword evidence="4" id="KW-1185">Reference proteome</keyword>
<feature type="compositionally biased region" description="Polar residues" evidence="1">
    <location>
        <begin position="308"/>
        <end position="321"/>
    </location>
</feature>
<evidence type="ECO:0000313" key="3">
    <source>
        <dbReference type="EMBL" id="TFL05462.1"/>
    </source>
</evidence>
<dbReference type="SMART" id="SM00456">
    <property type="entry name" value="WW"/>
    <property type="match status" value="1"/>
</dbReference>
<dbReference type="OrthoDB" id="2367685at2759"/>
<name>A0A5C3QU67_9AGAR</name>
<dbReference type="CDD" id="cd00201">
    <property type="entry name" value="WW"/>
    <property type="match status" value="1"/>
</dbReference>